<dbReference type="Proteomes" id="UP001283361">
    <property type="component" value="Unassembled WGS sequence"/>
</dbReference>
<feature type="region of interest" description="Disordered" evidence="1">
    <location>
        <begin position="221"/>
        <end position="348"/>
    </location>
</feature>
<feature type="region of interest" description="Disordered" evidence="1">
    <location>
        <begin position="109"/>
        <end position="140"/>
    </location>
</feature>
<evidence type="ECO:0000256" key="1">
    <source>
        <dbReference type="SAM" id="MobiDB-lite"/>
    </source>
</evidence>
<evidence type="ECO:0000259" key="2">
    <source>
        <dbReference type="SMART" id="SM00462"/>
    </source>
</evidence>
<dbReference type="AlphaFoldDB" id="A0AAE0Z753"/>
<dbReference type="EMBL" id="JAWDGP010004468">
    <property type="protein sequence ID" value="KAK3764119.1"/>
    <property type="molecule type" value="Genomic_DNA"/>
</dbReference>
<feature type="compositionally biased region" description="Basic and acidic residues" evidence="1">
    <location>
        <begin position="333"/>
        <end position="348"/>
    </location>
</feature>
<reference evidence="3" key="1">
    <citation type="journal article" date="2023" name="G3 (Bethesda)">
        <title>A reference genome for the long-term kleptoplast-retaining sea slug Elysia crispata morphotype clarki.</title>
        <authorList>
            <person name="Eastman K.E."/>
            <person name="Pendleton A.L."/>
            <person name="Shaikh M.A."/>
            <person name="Suttiyut T."/>
            <person name="Ogas R."/>
            <person name="Tomko P."/>
            <person name="Gavelis G."/>
            <person name="Widhalm J.R."/>
            <person name="Wisecaver J.H."/>
        </authorList>
    </citation>
    <scope>NUCLEOTIDE SEQUENCE</scope>
    <source>
        <strain evidence="3">ECLA1</strain>
    </source>
</reference>
<proteinExistence type="predicted"/>
<keyword evidence="4" id="KW-1185">Reference proteome</keyword>
<sequence>MFVWRKDRAVISDEEPTFHVRYLGCTETYTPVGPGCTARYVQKLWDNAPSERHLKRVAVKLGLGGIWMKGVVLQSRSGDCDEKQINKARLQQENIKHVHSENGFMHEEQEVETCIEKKESRKRNAQDGSDKKTKAKSAGSSVSHFKMEDVSFCAADKSANDRIFCWISRWGREAGSEAEGRVGPFEVHAVLCSTVDKAQTMAAVMSRAFQLAYKDWRAVQQRENRRQQQRKISSSDSGINSGKIRQNEPGAFPTDEEKPWSASSNEGPQGADSYDESGKEAIRRNEAMTDVETAKWKPMSTCSSSSSLSSAISQHSIGSSQNNVNQNRPCTCAEKRQDNVPRQEISIR</sequence>
<dbReference type="InterPro" id="IPR006020">
    <property type="entry name" value="PTB/PI_dom"/>
</dbReference>
<feature type="domain" description="PID" evidence="2">
    <location>
        <begin position="13"/>
        <end position="222"/>
    </location>
</feature>
<feature type="compositionally biased region" description="Polar residues" evidence="1">
    <location>
        <begin position="231"/>
        <end position="244"/>
    </location>
</feature>
<dbReference type="SMART" id="SM00462">
    <property type="entry name" value="PTB"/>
    <property type="match status" value="1"/>
</dbReference>
<dbReference type="SUPFAM" id="SSF50729">
    <property type="entry name" value="PH domain-like"/>
    <property type="match status" value="1"/>
</dbReference>
<dbReference type="Gene3D" id="2.30.29.30">
    <property type="entry name" value="Pleckstrin-homology domain (PH domain)/Phosphotyrosine-binding domain (PTB)"/>
    <property type="match status" value="1"/>
</dbReference>
<comment type="caution">
    <text evidence="3">The sequence shown here is derived from an EMBL/GenBank/DDBJ whole genome shotgun (WGS) entry which is preliminary data.</text>
</comment>
<name>A0AAE0Z753_9GAST</name>
<dbReference type="PANTHER" id="PTHR11232">
    <property type="entry name" value="PHOSPHOTYROSINE INTERACTION DOMAIN-CONTAINING FAMILY MEMBER"/>
    <property type="match status" value="1"/>
</dbReference>
<feature type="compositionally biased region" description="Basic and acidic residues" evidence="1">
    <location>
        <begin position="276"/>
        <end position="295"/>
    </location>
</feature>
<organism evidence="3 4">
    <name type="scientific">Elysia crispata</name>
    <name type="common">lettuce slug</name>
    <dbReference type="NCBI Taxonomy" id="231223"/>
    <lineage>
        <taxon>Eukaryota</taxon>
        <taxon>Metazoa</taxon>
        <taxon>Spiralia</taxon>
        <taxon>Lophotrochozoa</taxon>
        <taxon>Mollusca</taxon>
        <taxon>Gastropoda</taxon>
        <taxon>Heterobranchia</taxon>
        <taxon>Euthyneura</taxon>
        <taxon>Panpulmonata</taxon>
        <taxon>Sacoglossa</taxon>
        <taxon>Placobranchoidea</taxon>
        <taxon>Plakobranchidae</taxon>
        <taxon>Elysia</taxon>
    </lineage>
</organism>
<gene>
    <name evidence="3" type="ORF">RRG08_039290</name>
</gene>
<dbReference type="PANTHER" id="PTHR11232:SF74">
    <property type="entry name" value="PTB DOMAIN-CONTAINING ADAPTER PROTEIN CED-6-LIKE PROTEIN"/>
    <property type="match status" value="1"/>
</dbReference>
<evidence type="ECO:0000313" key="3">
    <source>
        <dbReference type="EMBL" id="KAK3764119.1"/>
    </source>
</evidence>
<protein>
    <recommendedName>
        <fullName evidence="2">PID domain-containing protein</fullName>
    </recommendedName>
</protein>
<dbReference type="InterPro" id="IPR011993">
    <property type="entry name" value="PH-like_dom_sf"/>
</dbReference>
<feature type="compositionally biased region" description="Basic and acidic residues" evidence="1">
    <location>
        <begin position="109"/>
        <end position="132"/>
    </location>
</feature>
<dbReference type="InterPro" id="IPR051133">
    <property type="entry name" value="Adapter_Engulfment-Domain"/>
</dbReference>
<dbReference type="Pfam" id="PF14719">
    <property type="entry name" value="PID_2"/>
    <property type="match status" value="1"/>
</dbReference>
<evidence type="ECO:0000313" key="4">
    <source>
        <dbReference type="Proteomes" id="UP001283361"/>
    </source>
</evidence>
<feature type="compositionally biased region" description="Low complexity" evidence="1">
    <location>
        <begin position="300"/>
        <end position="320"/>
    </location>
</feature>
<accession>A0AAE0Z753</accession>